<sequence>MKLIFSIGFCFLFAFSSLAQREGKPKFDKEKLKAAKIAFITQRMDITPEQATKFWPLYNDYEDNRDKKVRELREISHQDEGQLTDEKALSFIQKRFLIQQELLDLEKEFTKKISEILTPIQVFEFHKVDRDFVRHLYRMQKRKHKDEKESTGFLPWAPKSKITKTPTLYQLAENLAISNSIEEGNHYCN</sequence>
<accession>A0ABV5J4M7</accession>
<dbReference type="EMBL" id="JBHMEW010000043">
    <property type="protein sequence ID" value="MFB9211165.1"/>
    <property type="molecule type" value="Genomic_DNA"/>
</dbReference>
<reference evidence="2 3" key="1">
    <citation type="submission" date="2024-09" db="EMBL/GenBank/DDBJ databases">
        <authorList>
            <person name="Sun Q."/>
            <person name="Mori K."/>
        </authorList>
    </citation>
    <scope>NUCLEOTIDE SEQUENCE [LARGE SCALE GENOMIC DNA]</scope>
    <source>
        <strain evidence="2 3">CECT 7682</strain>
    </source>
</reference>
<proteinExistence type="predicted"/>
<comment type="caution">
    <text evidence="2">The sequence shown here is derived from an EMBL/GenBank/DDBJ whole genome shotgun (WGS) entry which is preliminary data.</text>
</comment>
<feature type="chain" id="PRO_5045061078" evidence="1">
    <location>
        <begin position="22"/>
        <end position="189"/>
    </location>
</feature>
<evidence type="ECO:0000313" key="3">
    <source>
        <dbReference type="Proteomes" id="UP001589654"/>
    </source>
</evidence>
<gene>
    <name evidence="2" type="ORF">ACFFUR_05055</name>
</gene>
<evidence type="ECO:0000256" key="1">
    <source>
        <dbReference type="SAM" id="SignalP"/>
    </source>
</evidence>
<dbReference type="Proteomes" id="UP001589654">
    <property type="component" value="Unassembled WGS sequence"/>
</dbReference>
<keyword evidence="1" id="KW-0732">Signal</keyword>
<evidence type="ECO:0000313" key="2">
    <source>
        <dbReference type="EMBL" id="MFB9211165.1"/>
    </source>
</evidence>
<keyword evidence="3" id="KW-1185">Reference proteome</keyword>
<dbReference type="RefSeq" id="WP_290246417.1">
    <property type="nucleotide sequence ID" value="NZ_JAUFQT010000001.1"/>
</dbReference>
<feature type="signal peptide" evidence="1">
    <location>
        <begin position="1"/>
        <end position="21"/>
    </location>
</feature>
<name>A0ABV5J4M7_9BACT</name>
<protein>
    <submittedName>
        <fullName evidence="2">Spy/CpxP family protein refolding chaperone</fullName>
    </submittedName>
</protein>
<organism evidence="2 3">
    <name type="scientific">Echinicola jeungdonensis</name>
    <dbReference type="NCBI Taxonomy" id="709343"/>
    <lineage>
        <taxon>Bacteria</taxon>
        <taxon>Pseudomonadati</taxon>
        <taxon>Bacteroidota</taxon>
        <taxon>Cytophagia</taxon>
        <taxon>Cytophagales</taxon>
        <taxon>Cyclobacteriaceae</taxon>
        <taxon>Echinicola</taxon>
    </lineage>
</organism>